<reference evidence="3 4" key="1">
    <citation type="submission" date="2019-08" db="EMBL/GenBank/DDBJ databases">
        <authorList>
            <person name="Herpell B J."/>
        </authorList>
    </citation>
    <scope>NUCLEOTIDE SEQUENCE [LARGE SCALE GENOMIC DNA]</scope>
    <source>
        <strain evidence="4">Msb3</strain>
    </source>
</reference>
<evidence type="ECO:0000256" key="1">
    <source>
        <dbReference type="ARBA" id="ARBA00022801"/>
    </source>
</evidence>
<evidence type="ECO:0000313" key="4">
    <source>
        <dbReference type="Proteomes" id="UP000325811"/>
    </source>
</evidence>
<dbReference type="GO" id="GO:0016787">
    <property type="term" value="F:hydrolase activity"/>
    <property type="evidence" value="ECO:0007669"/>
    <property type="project" value="UniProtKB-KW"/>
</dbReference>
<dbReference type="Proteomes" id="UP000325811">
    <property type="component" value="Chromosome I"/>
</dbReference>
<name>A0A5Q4ZAJ4_9BURK</name>
<keyword evidence="1" id="KW-0378">Hydrolase</keyword>
<proteinExistence type="predicted"/>
<keyword evidence="4" id="KW-1185">Reference proteome</keyword>
<dbReference type="PANTHER" id="PTHR48081:SF33">
    <property type="entry name" value="KYNURENINE FORMAMIDASE"/>
    <property type="match status" value="1"/>
</dbReference>
<dbReference type="Pfam" id="PF07859">
    <property type="entry name" value="Abhydrolase_3"/>
    <property type="match status" value="1"/>
</dbReference>
<evidence type="ECO:0000313" key="3">
    <source>
        <dbReference type="EMBL" id="VVD27075.1"/>
    </source>
</evidence>
<keyword evidence="3" id="KW-0560">Oxidoreductase</keyword>
<gene>
    <name evidence="3" type="ORF">PDMSB3_0613</name>
</gene>
<keyword evidence="3" id="KW-0223">Dioxygenase</keyword>
<dbReference type="AlphaFoldDB" id="A0A5Q4ZAJ4"/>
<dbReference type="InterPro" id="IPR050300">
    <property type="entry name" value="GDXG_lipolytic_enzyme"/>
</dbReference>
<dbReference type="InterPro" id="IPR029058">
    <property type="entry name" value="AB_hydrolase_fold"/>
</dbReference>
<accession>A0A5Q4ZAJ4</accession>
<dbReference type="RefSeq" id="WP_165184482.1">
    <property type="nucleotide sequence ID" value="NZ_LR699553.1"/>
</dbReference>
<evidence type="ECO:0000259" key="2">
    <source>
        <dbReference type="Pfam" id="PF07859"/>
    </source>
</evidence>
<dbReference type="PANTHER" id="PTHR48081">
    <property type="entry name" value="AB HYDROLASE SUPERFAMILY PROTEIN C4A8.06C"/>
    <property type="match status" value="1"/>
</dbReference>
<protein>
    <submittedName>
        <fullName evidence="3">Tryptophan 2,3-dioxygenase</fullName>
        <ecNumber evidence="3">1.13.11.11</ecNumber>
    </submittedName>
</protein>
<sequence length="280" mass="30245">MWKTLTPEDLDKAYSPSSVAANYREVVANYGESSHRTLARAKSLRLNYGETPDEYVILFESPGRVADSLLVFFHGGYWQDLSAEDSCFPADSLLSSGIAYAAVNYTLAPHASVGTIVAQSAKALKKLASSRPDTRIVIAGSSAGAHLAAMLISTDWQRCGLKTAPFHGAVLLSGVYDLRPLVTTYINEPLGLDIQSATAVSPLFSTAYATVPTVVCWGEHETGEFKRQSREYASQLTRAGASVSCYEVPGRNHFDILFDLTDPATRLGAETIELLLGEKS</sequence>
<dbReference type="KEGG" id="pdio:PDMSB3_0613"/>
<dbReference type="EC" id="1.13.11.11" evidence="3"/>
<organism evidence="3 4">
    <name type="scientific">Paraburkholderia dioscoreae</name>
    <dbReference type="NCBI Taxonomy" id="2604047"/>
    <lineage>
        <taxon>Bacteria</taxon>
        <taxon>Pseudomonadati</taxon>
        <taxon>Pseudomonadota</taxon>
        <taxon>Betaproteobacteria</taxon>
        <taxon>Burkholderiales</taxon>
        <taxon>Burkholderiaceae</taxon>
        <taxon>Paraburkholderia</taxon>
    </lineage>
</organism>
<dbReference type="GO" id="GO:0004833">
    <property type="term" value="F:L-tryptophan 2,3-dioxygenase activity"/>
    <property type="evidence" value="ECO:0007669"/>
    <property type="project" value="UniProtKB-EC"/>
</dbReference>
<dbReference type="SUPFAM" id="SSF53474">
    <property type="entry name" value="alpha/beta-Hydrolases"/>
    <property type="match status" value="1"/>
</dbReference>
<feature type="domain" description="Alpha/beta hydrolase fold-3" evidence="2">
    <location>
        <begin position="70"/>
        <end position="253"/>
    </location>
</feature>
<dbReference type="Gene3D" id="3.40.50.1820">
    <property type="entry name" value="alpha/beta hydrolase"/>
    <property type="match status" value="1"/>
</dbReference>
<dbReference type="EMBL" id="LR699553">
    <property type="protein sequence ID" value="VVD27075.1"/>
    <property type="molecule type" value="Genomic_DNA"/>
</dbReference>
<dbReference type="InterPro" id="IPR013094">
    <property type="entry name" value="AB_hydrolase_3"/>
</dbReference>